<proteinExistence type="inferred from homology"/>
<dbReference type="InterPro" id="IPR017920">
    <property type="entry name" value="COMM"/>
</dbReference>
<dbReference type="InterPro" id="IPR037355">
    <property type="entry name" value="COMMD3"/>
</dbReference>
<gene>
    <name evidence="4" type="ORF">CTAYLR_007411</name>
</gene>
<dbReference type="PROSITE" id="PS51269">
    <property type="entry name" value="COMM"/>
    <property type="match status" value="1"/>
</dbReference>
<comment type="similarity">
    <text evidence="2">Belongs to the COMM domain-containing protein 3 family.</text>
</comment>
<evidence type="ECO:0000313" key="4">
    <source>
        <dbReference type="EMBL" id="KAJ8598129.1"/>
    </source>
</evidence>
<organism evidence="4 5">
    <name type="scientific">Chrysophaeum taylorii</name>
    <dbReference type="NCBI Taxonomy" id="2483200"/>
    <lineage>
        <taxon>Eukaryota</taxon>
        <taxon>Sar</taxon>
        <taxon>Stramenopiles</taxon>
        <taxon>Ochrophyta</taxon>
        <taxon>Pelagophyceae</taxon>
        <taxon>Pelagomonadales</taxon>
        <taxon>Pelagomonadaceae</taxon>
        <taxon>Chrysophaeum</taxon>
    </lineage>
</organism>
<evidence type="ECO:0000256" key="2">
    <source>
        <dbReference type="ARBA" id="ARBA00093469"/>
    </source>
</evidence>
<name>A0AAD7U6H5_9STRA</name>
<dbReference type="AlphaFoldDB" id="A0AAD7U6H5"/>
<evidence type="ECO:0000259" key="3">
    <source>
        <dbReference type="PROSITE" id="PS51269"/>
    </source>
</evidence>
<protein>
    <recommendedName>
        <fullName evidence="1">COMM domain-containing protein 3</fullName>
    </recommendedName>
</protein>
<dbReference type="EMBL" id="JAQMWT010000686">
    <property type="protein sequence ID" value="KAJ8598129.1"/>
    <property type="molecule type" value="Genomic_DNA"/>
</dbReference>
<dbReference type="GO" id="GO:0006814">
    <property type="term" value="P:sodium ion transport"/>
    <property type="evidence" value="ECO:0007669"/>
    <property type="project" value="InterPro"/>
</dbReference>
<keyword evidence="5" id="KW-1185">Reference proteome</keyword>
<reference evidence="4" key="1">
    <citation type="submission" date="2023-01" db="EMBL/GenBank/DDBJ databases">
        <title>Metagenome sequencing of chrysophaentin producing Chrysophaeum taylorii.</title>
        <authorList>
            <person name="Davison J."/>
            <person name="Bewley C."/>
        </authorList>
    </citation>
    <scope>NUCLEOTIDE SEQUENCE</scope>
    <source>
        <strain evidence="4">NIES-1699</strain>
    </source>
</reference>
<dbReference type="PANTHER" id="PTHR31159">
    <property type="entry name" value="COMM DOMAIN-CONTAINING PROTEIN 3"/>
    <property type="match status" value="1"/>
</dbReference>
<evidence type="ECO:0000256" key="1">
    <source>
        <dbReference type="ARBA" id="ARBA00016548"/>
    </source>
</evidence>
<comment type="caution">
    <text evidence="4">The sequence shown here is derived from an EMBL/GenBank/DDBJ whole genome shotgun (WGS) entry which is preliminary data.</text>
</comment>
<sequence>MSVFGVFAELDGVPTAAFEKLATLSLALVAKDPRVSERDVEALYESLGGEGLAKRSYAGLAALAADMARLDAGASQVVSSLEENGLTDSAKIGFFGAAFERAKPAIRLELDATLGVVLPKLVDIDWRLDYVVRSSDDGPAVPVYYVTLHVASENNDTIDLALSVEQMQDLLLTVRDANHQAARLGAAAAAVAPSST</sequence>
<dbReference type="PANTHER" id="PTHR31159:SF1">
    <property type="entry name" value="COMM DOMAIN-CONTAINING PROTEIN 3"/>
    <property type="match status" value="1"/>
</dbReference>
<accession>A0AAD7U6H5</accession>
<feature type="domain" description="COMM" evidence="3">
    <location>
        <begin position="120"/>
        <end position="185"/>
    </location>
</feature>
<evidence type="ECO:0000313" key="5">
    <source>
        <dbReference type="Proteomes" id="UP001230188"/>
    </source>
</evidence>
<dbReference type="Proteomes" id="UP001230188">
    <property type="component" value="Unassembled WGS sequence"/>
</dbReference>
<dbReference type="Pfam" id="PF07258">
    <property type="entry name" value="COMM_domain"/>
    <property type="match status" value="1"/>
</dbReference>